<dbReference type="PROSITE" id="PS00955">
    <property type="entry name" value="IGP_DEHYDRATASE_2"/>
    <property type="match status" value="1"/>
</dbReference>
<dbReference type="FunFam" id="3.30.230.40:FF:000001">
    <property type="entry name" value="Imidazoleglycerol-phosphate dehydratase HisB"/>
    <property type="match status" value="1"/>
</dbReference>
<feature type="binding site" evidence="10">
    <location>
        <position position="129"/>
    </location>
    <ligand>
        <name>Mg(2+)</name>
        <dbReference type="ChEBI" id="CHEBI:18420"/>
    </ligand>
</feature>
<keyword evidence="10" id="KW-0862">Zinc</keyword>
<dbReference type="PANTHER" id="PTHR23133">
    <property type="entry name" value="IMIDAZOLEGLYCEROL-PHOSPHATE DEHYDRATASE HIS7"/>
    <property type="match status" value="1"/>
</dbReference>
<dbReference type="OrthoDB" id="9790411at2"/>
<dbReference type="SUPFAM" id="SSF54211">
    <property type="entry name" value="Ribosomal protein S5 domain 2-like"/>
    <property type="match status" value="2"/>
</dbReference>
<keyword evidence="5 10" id="KW-0378">Hydrolase</keyword>
<evidence type="ECO:0000256" key="8">
    <source>
        <dbReference type="ARBA" id="ARBA00023239"/>
    </source>
</evidence>
<comment type="cofactor">
    <cofactor evidence="10">
        <name>Zn(2+)</name>
        <dbReference type="ChEBI" id="CHEBI:29105"/>
    </cofactor>
</comment>
<dbReference type="HAMAP" id="MF_01022">
    <property type="entry name" value="Bifunc_HisB"/>
    <property type="match status" value="1"/>
</dbReference>
<evidence type="ECO:0000256" key="1">
    <source>
        <dbReference type="ARBA" id="ARBA00005047"/>
    </source>
</evidence>
<dbReference type="NCBIfam" id="NF002114">
    <property type="entry name" value="PRK00951.2-4"/>
    <property type="match status" value="1"/>
</dbReference>
<keyword evidence="6 10" id="KW-0460">Magnesium</keyword>
<evidence type="ECO:0000256" key="3">
    <source>
        <dbReference type="ARBA" id="ARBA00022605"/>
    </source>
</evidence>
<evidence type="ECO:0000313" key="12">
    <source>
        <dbReference type="Proteomes" id="UP000092695"/>
    </source>
</evidence>
<accession>A0A193LFX7</accession>
<dbReference type="InterPro" id="IPR006543">
    <property type="entry name" value="Histidinol-phos"/>
</dbReference>
<name>A0A193LFX7_9GAMM</name>
<evidence type="ECO:0000256" key="5">
    <source>
        <dbReference type="ARBA" id="ARBA00022801"/>
    </source>
</evidence>
<dbReference type="InterPro" id="IPR005954">
    <property type="entry name" value="HisB_N"/>
</dbReference>
<dbReference type="EMBL" id="CP016268">
    <property type="protein sequence ID" value="ANO51440.1"/>
    <property type="molecule type" value="Genomic_DNA"/>
</dbReference>
<dbReference type="PANTHER" id="PTHR23133:SF2">
    <property type="entry name" value="IMIDAZOLEGLYCEROL-PHOSPHATE DEHYDRATASE"/>
    <property type="match status" value="1"/>
</dbReference>
<gene>
    <name evidence="10" type="primary">hisB</name>
    <name evidence="11" type="ORF">BA177_09700</name>
</gene>
<dbReference type="NCBIfam" id="NF003937">
    <property type="entry name" value="PRK05446.1"/>
    <property type="match status" value="1"/>
</dbReference>
<keyword evidence="12" id="KW-1185">Reference proteome</keyword>
<dbReference type="InterPro" id="IPR020566">
    <property type="entry name" value="His_synth_bifunc_HisB"/>
</dbReference>
<dbReference type="FunFam" id="3.30.230.40:FF:000003">
    <property type="entry name" value="Imidazoleglycerol-phosphate dehydratase HisB"/>
    <property type="match status" value="1"/>
</dbReference>
<dbReference type="NCBIfam" id="TIGR01261">
    <property type="entry name" value="hisB_Nterm"/>
    <property type="match status" value="1"/>
</dbReference>
<comment type="catalytic activity">
    <reaction evidence="10">
        <text>D-erythro-1-(imidazol-4-yl)glycerol 3-phosphate = 3-(imidazol-4-yl)-2-oxopropyl phosphate + H2O</text>
        <dbReference type="Rhea" id="RHEA:11040"/>
        <dbReference type="ChEBI" id="CHEBI:15377"/>
        <dbReference type="ChEBI" id="CHEBI:57766"/>
        <dbReference type="ChEBI" id="CHEBI:58278"/>
        <dbReference type="EC" id="4.2.1.19"/>
    </reaction>
</comment>
<dbReference type="GO" id="GO:0004401">
    <property type="term" value="F:histidinol-phosphatase activity"/>
    <property type="evidence" value="ECO:0007669"/>
    <property type="project" value="UniProtKB-UniRule"/>
</dbReference>
<feature type="binding site" evidence="10">
    <location>
        <position position="94"/>
    </location>
    <ligand>
        <name>Zn(2+)</name>
        <dbReference type="ChEBI" id="CHEBI:29105"/>
    </ligand>
</feature>
<keyword evidence="9 10" id="KW-0511">Multifunctional enzyme</keyword>
<comment type="cofactor">
    <cofactor evidence="10">
        <name>Mg(2+)</name>
        <dbReference type="ChEBI" id="CHEBI:18420"/>
    </cofactor>
</comment>
<comment type="catalytic activity">
    <reaction evidence="10">
        <text>L-histidinol phosphate + H2O = L-histidinol + phosphate</text>
        <dbReference type="Rhea" id="RHEA:14465"/>
        <dbReference type="ChEBI" id="CHEBI:15377"/>
        <dbReference type="ChEBI" id="CHEBI:43474"/>
        <dbReference type="ChEBI" id="CHEBI:57699"/>
        <dbReference type="ChEBI" id="CHEBI:57980"/>
        <dbReference type="EC" id="3.1.3.15"/>
    </reaction>
</comment>
<dbReference type="CDD" id="cd07914">
    <property type="entry name" value="IGPD"/>
    <property type="match status" value="1"/>
</dbReference>
<keyword evidence="2 10" id="KW-0963">Cytoplasm</keyword>
<dbReference type="NCBIfam" id="TIGR01656">
    <property type="entry name" value="Histidinol-ppas"/>
    <property type="match status" value="1"/>
</dbReference>
<dbReference type="GO" id="GO:0046872">
    <property type="term" value="F:metal ion binding"/>
    <property type="evidence" value="ECO:0007669"/>
    <property type="project" value="UniProtKB-KW"/>
</dbReference>
<dbReference type="InterPro" id="IPR020565">
    <property type="entry name" value="ImidazoleglycerP_deHydtase_CS"/>
</dbReference>
<dbReference type="SUPFAM" id="SSF56784">
    <property type="entry name" value="HAD-like"/>
    <property type="match status" value="1"/>
</dbReference>
<dbReference type="InterPro" id="IPR006549">
    <property type="entry name" value="HAD-SF_hydro_IIIA"/>
</dbReference>
<dbReference type="InterPro" id="IPR000807">
    <property type="entry name" value="ImidazoleglycerolP_deHydtase"/>
</dbReference>
<dbReference type="InterPro" id="IPR036412">
    <property type="entry name" value="HAD-like_sf"/>
</dbReference>
<dbReference type="InterPro" id="IPR023214">
    <property type="entry name" value="HAD_sf"/>
</dbReference>
<dbReference type="NCBIfam" id="NF002111">
    <property type="entry name" value="PRK00951.2-1"/>
    <property type="match status" value="1"/>
</dbReference>
<dbReference type="Proteomes" id="UP000092695">
    <property type="component" value="Chromosome"/>
</dbReference>
<evidence type="ECO:0000256" key="9">
    <source>
        <dbReference type="ARBA" id="ARBA00023268"/>
    </source>
</evidence>
<dbReference type="EC" id="4.2.1.19" evidence="10"/>
<feature type="region of interest" description="Imidazoleglycerol-phosphate dehydratase" evidence="10">
    <location>
        <begin position="169"/>
        <end position="358"/>
    </location>
</feature>
<evidence type="ECO:0000256" key="6">
    <source>
        <dbReference type="ARBA" id="ARBA00022842"/>
    </source>
</evidence>
<comment type="pathway">
    <text evidence="1 10">Amino-acid biosynthesis; L-histidine biosynthesis; L-histidine from 5-phospho-alpha-D-ribose 1-diphosphate: step 6/9.</text>
</comment>
<evidence type="ECO:0000256" key="4">
    <source>
        <dbReference type="ARBA" id="ARBA00022723"/>
    </source>
</evidence>
<dbReference type="Pfam" id="PF00475">
    <property type="entry name" value="IGPD"/>
    <property type="match status" value="1"/>
</dbReference>
<feature type="binding site" evidence="10">
    <location>
        <position position="102"/>
    </location>
    <ligand>
        <name>Zn(2+)</name>
        <dbReference type="ChEBI" id="CHEBI:29105"/>
    </ligand>
</feature>
<keyword evidence="8 10" id="KW-0456">Lyase</keyword>
<dbReference type="Gene3D" id="3.30.230.40">
    <property type="entry name" value="Imidazole glycerol phosphate dehydratase, domain 1"/>
    <property type="match status" value="2"/>
</dbReference>
<feature type="binding site" evidence="10">
    <location>
        <position position="100"/>
    </location>
    <ligand>
        <name>Zn(2+)</name>
        <dbReference type="ChEBI" id="CHEBI:29105"/>
    </ligand>
</feature>
<dbReference type="UniPathway" id="UPA00031">
    <property type="reaction ID" value="UER00011"/>
</dbReference>
<feature type="binding site" evidence="10">
    <location>
        <position position="92"/>
    </location>
    <ligand>
        <name>Zn(2+)</name>
        <dbReference type="ChEBI" id="CHEBI:29105"/>
    </ligand>
</feature>
<comment type="pathway">
    <text evidence="10">Amino-acid biosynthesis; L-histidine biosynthesis; L-histidine from 5-phospho-alpha-D-ribose 1-diphosphate: step 8/9.</text>
</comment>
<dbReference type="GO" id="GO:0005737">
    <property type="term" value="C:cytoplasm"/>
    <property type="evidence" value="ECO:0007669"/>
    <property type="project" value="UniProtKB-SubCell"/>
</dbReference>
<dbReference type="InterPro" id="IPR020568">
    <property type="entry name" value="Ribosomal_Su5_D2-typ_SF"/>
</dbReference>
<dbReference type="HAMAP" id="MF_00076">
    <property type="entry name" value="HisB"/>
    <property type="match status" value="1"/>
</dbReference>
<dbReference type="CDD" id="cd07503">
    <property type="entry name" value="HAD_HisB-N"/>
    <property type="match status" value="1"/>
</dbReference>
<dbReference type="Pfam" id="PF13242">
    <property type="entry name" value="Hydrolase_like"/>
    <property type="match status" value="1"/>
</dbReference>
<comment type="subcellular location">
    <subcellularLocation>
        <location evidence="10">Cytoplasm</location>
    </subcellularLocation>
</comment>
<dbReference type="KEGG" id="woc:BA177_09700"/>
<dbReference type="Gene3D" id="3.40.50.1000">
    <property type="entry name" value="HAD superfamily/HAD-like"/>
    <property type="match status" value="1"/>
</dbReference>
<feature type="binding site" evidence="10">
    <location>
        <position position="9"/>
    </location>
    <ligand>
        <name>Mg(2+)</name>
        <dbReference type="ChEBI" id="CHEBI:18420"/>
    </ligand>
</feature>
<feature type="binding site" evidence="10">
    <location>
        <position position="11"/>
    </location>
    <ligand>
        <name>Mg(2+)</name>
        <dbReference type="ChEBI" id="CHEBI:18420"/>
    </ligand>
</feature>
<evidence type="ECO:0000256" key="7">
    <source>
        <dbReference type="ARBA" id="ARBA00023102"/>
    </source>
</evidence>
<comment type="similarity">
    <text evidence="10">In the N-terminal section; belongs to the histidinol-phosphatase family.</text>
</comment>
<dbReference type="NCBIfam" id="TIGR01662">
    <property type="entry name" value="HAD-SF-IIIA"/>
    <property type="match status" value="1"/>
</dbReference>
<keyword evidence="4 10" id="KW-0479">Metal-binding</keyword>
<evidence type="ECO:0000256" key="10">
    <source>
        <dbReference type="HAMAP-Rule" id="MF_01022"/>
    </source>
</evidence>
<dbReference type="InterPro" id="IPR038494">
    <property type="entry name" value="IGPD_sf"/>
</dbReference>
<feature type="active site" description="Proton donor" evidence="10">
    <location>
        <position position="11"/>
    </location>
</feature>
<keyword evidence="3 10" id="KW-0028">Amino-acid biosynthesis</keyword>
<evidence type="ECO:0000313" key="11">
    <source>
        <dbReference type="EMBL" id="ANO51440.1"/>
    </source>
</evidence>
<dbReference type="STRING" id="1548547.BA177_09700"/>
<feature type="active site" description="Nucleophile" evidence="10">
    <location>
        <position position="9"/>
    </location>
</feature>
<dbReference type="EC" id="3.1.3.15" evidence="10"/>
<feature type="region of interest" description="Histidinol-phosphatase" evidence="10">
    <location>
        <begin position="1"/>
        <end position="168"/>
    </location>
</feature>
<comment type="similarity">
    <text evidence="10">In the C-terminal section; belongs to the imidazoleglycerol-phosphate dehydratase family.</text>
</comment>
<dbReference type="PROSITE" id="PS00954">
    <property type="entry name" value="IGP_DEHYDRATASE_1"/>
    <property type="match status" value="1"/>
</dbReference>
<protein>
    <recommendedName>
        <fullName evidence="10">Histidine biosynthesis bifunctional protein HisB</fullName>
    </recommendedName>
    <domain>
        <recommendedName>
            <fullName evidence="10">Histidinol-phosphatase</fullName>
            <ecNumber evidence="10">3.1.3.15</ecNumber>
        </recommendedName>
    </domain>
    <domain>
        <recommendedName>
            <fullName evidence="10">Imidazoleglycerol-phosphate dehydratase</fullName>
            <shortName evidence="10">IGPD</shortName>
            <ecNumber evidence="10">4.2.1.19</ecNumber>
        </recommendedName>
    </domain>
</protein>
<dbReference type="GO" id="GO:0000105">
    <property type="term" value="P:L-histidine biosynthetic process"/>
    <property type="evidence" value="ECO:0007669"/>
    <property type="project" value="UniProtKB-UniRule"/>
</dbReference>
<dbReference type="GO" id="GO:0004424">
    <property type="term" value="F:imidazoleglycerol-phosphate dehydratase activity"/>
    <property type="evidence" value="ECO:0007669"/>
    <property type="project" value="UniProtKB-UniRule"/>
</dbReference>
<reference evidence="11 12" key="1">
    <citation type="submission" date="2016-06" db="EMBL/GenBank/DDBJ databases">
        <title>Complete genome sequence of a deep-branching marine Gamma Proteobacterium Woeseia oceani type strain XK5.</title>
        <authorList>
            <person name="Mu D."/>
            <person name="Du Z."/>
        </authorList>
    </citation>
    <scope>NUCLEOTIDE SEQUENCE [LARGE SCALE GENOMIC DNA]</scope>
    <source>
        <strain evidence="11 12">XK5</strain>
    </source>
</reference>
<evidence type="ECO:0000256" key="2">
    <source>
        <dbReference type="ARBA" id="ARBA00022490"/>
    </source>
</evidence>
<proteinExistence type="inferred from homology"/>
<keyword evidence="7 10" id="KW-0368">Histidine biosynthesis</keyword>
<sequence>MSSSVLFVDRDGTLVEEPEDFQVDRLDKIKLLPAVIPSLIRLVNAGYRLVMVSNQDGLGTETFPQDDFERCQSHIVSLFASQGIRFDEILICPHRDDDGCACRKPRTGLLTRYLASTDLDIDRSAVIGDRETDMQLAENLGVRGILVSPNGTWDQSWPGIASALLDIERQADVRRETKETRIRIQVNLDNEQPVSIDTGLGFLDHMLEQIARHGGFSMQVKCDGDLHIDEHHTVEDIALCLGQALREALGNKLGIGRFGFLLPMDETEAKVSIDLSGRPYFVFDGNFPRAEVGGLATELVPHFFRSLADALAASLHIEVRGENTHHMVEACFKSTGRALRQAVRIEGDSLPSTKGMLA</sequence>
<dbReference type="AlphaFoldDB" id="A0A193LFX7"/>
<organism evidence="11 12">
    <name type="scientific">Woeseia oceani</name>
    <dbReference type="NCBI Taxonomy" id="1548547"/>
    <lineage>
        <taxon>Bacteria</taxon>
        <taxon>Pseudomonadati</taxon>
        <taxon>Pseudomonadota</taxon>
        <taxon>Gammaproteobacteria</taxon>
        <taxon>Woeseiales</taxon>
        <taxon>Woeseiaceae</taxon>
        <taxon>Woeseia</taxon>
    </lineage>
</organism>